<organism evidence="2 3">
    <name type="scientific">Candidatus Desulfolinea nitratireducens</name>
    <dbReference type="NCBI Taxonomy" id="2841698"/>
    <lineage>
        <taxon>Bacteria</taxon>
        <taxon>Bacillati</taxon>
        <taxon>Chloroflexota</taxon>
        <taxon>Anaerolineae</taxon>
        <taxon>Anaerolineales</taxon>
        <taxon>Anaerolineales incertae sedis</taxon>
        <taxon>Candidatus Desulfolinea</taxon>
    </lineage>
</organism>
<accession>A0A8J6NLE0</accession>
<evidence type="ECO:0000259" key="1">
    <source>
        <dbReference type="Pfam" id="PF22526"/>
    </source>
</evidence>
<reference evidence="2 3" key="1">
    <citation type="submission" date="2020-08" db="EMBL/GenBank/DDBJ databases">
        <title>Bridging the membrane lipid divide: bacteria of the FCB group superphylum have the potential to synthesize archaeal ether lipids.</title>
        <authorList>
            <person name="Villanueva L."/>
            <person name="Von Meijenfeldt F.A.B."/>
            <person name="Westbye A.B."/>
            <person name="Yadav S."/>
            <person name="Hopmans E.C."/>
            <person name="Dutilh B.E."/>
            <person name="Sinninghe Damste J.S."/>
        </authorList>
    </citation>
    <scope>NUCLEOTIDE SEQUENCE [LARGE SCALE GENOMIC DNA]</scope>
    <source>
        <strain evidence="2">NIOZ-UU36</strain>
    </source>
</reference>
<proteinExistence type="predicted"/>
<dbReference type="InterPro" id="IPR054269">
    <property type="entry name" value="DUF7000"/>
</dbReference>
<evidence type="ECO:0000313" key="2">
    <source>
        <dbReference type="EMBL" id="MBC8335358.1"/>
    </source>
</evidence>
<comment type="caution">
    <text evidence="2">The sequence shown here is derived from an EMBL/GenBank/DDBJ whole genome shotgun (WGS) entry which is preliminary data.</text>
</comment>
<dbReference type="AlphaFoldDB" id="A0A8J6NLE0"/>
<protein>
    <recommendedName>
        <fullName evidence="1">DUF7000 domain-containing protein</fullName>
    </recommendedName>
</protein>
<sequence>MAAANKGVQSKYRKMIKESGWDKYQLMPTIKGFDSIIESVLVADPDFSDLAALTKGIESGVLKFIKDVEVFLSKN</sequence>
<dbReference type="Pfam" id="PF22526">
    <property type="entry name" value="DUF7000"/>
    <property type="match status" value="1"/>
</dbReference>
<dbReference type="EMBL" id="JACNJN010000105">
    <property type="protein sequence ID" value="MBC8335358.1"/>
    <property type="molecule type" value="Genomic_DNA"/>
</dbReference>
<evidence type="ECO:0000313" key="3">
    <source>
        <dbReference type="Proteomes" id="UP000614469"/>
    </source>
</evidence>
<name>A0A8J6NLE0_9CHLR</name>
<dbReference type="Proteomes" id="UP000614469">
    <property type="component" value="Unassembled WGS sequence"/>
</dbReference>
<feature type="domain" description="DUF7000" evidence="1">
    <location>
        <begin position="1"/>
        <end position="71"/>
    </location>
</feature>
<gene>
    <name evidence="2" type="ORF">H8E29_08850</name>
</gene>